<feature type="domain" description="Enolpyruvate transferase" evidence="13">
    <location>
        <begin position="6"/>
        <end position="419"/>
    </location>
</feature>
<feature type="binding site" evidence="12">
    <location>
        <position position="341"/>
    </location>
    <ligand>
        <name>UDP-N-acetyl-alpha-D-glucosamine</name>
        <dbReference type="ChEBI" id="CHEBI:57705"/>
    </ligand>
</feature>
<protein>
    <recommendedName>
        <fullName evidence="12">UDP-N-acetylglucosamine 1-carboxyvinyltransferase</fullName>
        <ecNumber evidence="12">2.5.1.7</ecNumber>
    </recommendedName>
    <alternativeName>
        <fullName evidence="12">Enoylpyruvate transferase</fullName>
    </alternativeName>
    <alternativeName>
        <fullName evidence="12">UDP-N-acetylglucosamine enolpyruvyl transferase</fullName>
        <shortName evidence="12">EPT</shortName>
    </alternativeName>
</protein>
<comment type="function">
    <text evidence="12">Cell wall formation. Adds enolpyruvyl to UDP-N-acetylglucosamine.</text>
</comment>
<dbReference type="NCBIfam" id="TIGR01072">
    <property type="entry name" value="murA"/>
    <property type="match status" value="1"/>
</dbReference>
<dbReference type="GO" id="GO:0009252">
    <property type="term" value="P:peptidoglycan biosynthetic process"/>
    <property type="evidence" value="ECO:0007669"/>
    <property type="project" value="UniProtKB-UniRule"/>
</dbReference>
<dbReference type="GO" id="GO:0008360">
    <property type="term" value="P:regulation of cell shape"/>
    <property type="evidence" value="ECO:0007669"/>
    <property type="project" value="UniProtKB-KW"/>
</dbReference>
<dbReference type="EMBL" id="QREG01000001">
    <property type="protein sequence ID" value="REE05783.1"/>
    <property type="molecule type" value="Genomic_DNA"/>
</dbReference>
<keyword evidence="15" id="KW-1185">Reference proteome</keyword>
<evidence type="ECO:0000256" key="10">
    <source>
        <dbReference type="ARBA" id="ARBA00038367"/>
    </source>
</evidence>
<dbReference type="SUPFAM" id="SSF55205">
    <property type="entry name" value="EPT/RTPC-like"/>
    <property type="match status" value="1"/>
</dbReference>
<evidence type="ECO:0000259" key="13">
    <source>
        <dbReference type="Pfam" id="PF00275"/>
    </source>
</evidence>
<evidence type="ECO:0000256" key="4">
    <source>
        <dbReference type="ARBA" id="ARBA00022618"/>
    </source>
</evidence>
<keyword evidence="3 12" id="KW-0963">Cytoplasm</keyword>
<dbReference type="InterPro" id="IPR001986">
    <property type="entry name" value="Enolpyruvate_Tfrase_dom"/>
</dbReference>
<evidence type="ECO:0000256" key="3">
    <source>
        <dbReference type="ARBA" id="ARBA00022490"/>
    </source>
</evidence>
<comment type="subcellular location">
    <subcellularLocation>
        <location evidence="1 12">Cytoplasm</location>
    </subcellularLocation>
</comment>
<dbReference type="Proteomes" id="UP000256779">
    <property type="component" value="Unassembled WGS sequence"/>
</dbReference>
<dbReference type="HAMAP" id="MF_00111">
    <property type="entry name" value="MurA"/>
    <property type="match status" value="1"/>
</dbReference>
<dbReference type="GO" id="GO:0071555">
    <property type="term" value="P:cell wall organization"/>
    <property type="evidence" value="ECO:0007669"/>
    <property type="project" value="UniProtKB-KW"/>
</dbReference>
<dbReference type="InterPro" id="IPR005750">
    <property type="entry name" value="UDP_GlcNAc_COvinyl_MurA"/>
</dbReference>
<dbReference type="NCBIfam" id="NF006873">
    <property type="entry name" value="PRK09369.1"/>
    <property type="match status" value="1"/>
</dbReference>
<dbReference type="AlphaFoldDB" id="A0A3D9LIZ2"/>
<dbReference type="Gene3D" id="3.65.10.10">
    <property type="entry name" value="Enolpyruvate transferase domain"/>
    <property type="match status" value="2"/>
</dbReference>
<dbReference type="InterPro" id="IPR013792">
    <property type="entry name" value="RNA3'P_cycl/enolpyr_Trfase_a/b"/>
</dbReference>
<dbReference type="PANTHER" id="PTHR43783">
    <property type="entry name" value="UDP-N-ACETYLGLUCOSAMINE 1-CARBOXYVINYLTRANSFERASE"/>
    <property type="match status" value="1"/>
</dbReference>
<keyword evidence="5 12" id="KW-0808">Transferase</keyword>
<comment type="pathway">
    <text evidence="2 12">Cell wall biogenesis; peptidoglycan biosynthesis.</text>
</comment>
<evidence type="ECO:0000256" key="2">
    <source>
        <dbReference type="ARBA" id="ARBA00004752"/>
    </source>
</evidence>
<dbReference type="UniPathway" id="UPA00219"/>
<dbReference type="GO" id="GO:0019277">
    <property type="term" value="P:UDP-N-acetylgalactosamine biosynthetic process"/>
    <property type="evidence" value="ECO:0007669"/>
    <property type="project" value="InterPro"/>
</dbReference>
<keyword evidence="9 12" id="KW-0961">Cell wall biogenesis/degradation</keyword>
<evidence type="ECO:0000256" key="1">
    <source>
        <dbReference type="ARBA" id="ARBA00004496"/>
    </source>
</evidence>
<comment type="caution">
    <text evidence="14">The sequence shown here is derived from an EMBL/GenBank/DDBJ whole genome shotgun (WGS) entry which is preliminary data.</text>
</comment>
<proteinExistence type="inferred from homology"/>
<evidence type="ECO:0000256" key="6">
    <source>
        <dbReference type="ARBA" id="ARBA00022960"/>
    </source>
</evidence>
<keyword evidence="8 12" id="KW-0131">Cell cycle</keyword>
<accession>A0A3D9LIZ2</accession>
<evidence type="ECO:0000313" key="15">
    <source>
        <dbReference type="Proteomes" id="UP000256779"/>
    </source>
</evidence>
<dbReference type="OrthoDB" id="9803760at2"/>
<name>A0A3D9LIZ2_MARFU</name>
<feature type="binding site" evidence="12">
    <location>
        <position position="97"/>
    </location>
    <ligand>
        <name>UDP-N-acetyl-alpha-D-glucosamine</name>
        <dbReference type="ChEBI" id="CHEBI:57705"/>
    </ligand>
</feature>
<dbReference type="PANTHER" id="PTHR43783:SF1">
    <property type="entry name" value="UDP-N-ACETYLGLUCOSAMINE 1-CARBOXYVINYLTRANSFERASE"/>
    <property type="match status" value="1"/>
</dbReference>
<dbReference type="CDD" id="cd01555">
    <property type="entry name" value="UdpNAET"/>
    <property type="match status" value="1"/>
</dbReference>
<feature type="binding site" evidence="12">
    <location>
        <position position="319"/>
    </location>
    <ligand>
        <name>UDP-N-acetyl-alpha-D-glucosamine</name>
        <dbReference type="ChEBI" id="CHEBI:57705"/>
    </ligand>
</feature>
<keyword evidence="6 12" id="KW-0133">Cell shape</keyword>
<feature type="active site" description="Proton donor" evidence="12">
    <location>
        <position position="121"/>
    </location>
</feature>
<keyword evidence="4 12" id="KW-0132">Cell division</keyword>
<evidence type="ECO:0000256" key="7">
    <source>
        <dbReference type="ARBA" id="ARBA00022984"/>
    </source>
</evidence>
<dbReference type="Pfam" id="PF00275">
    <property type="entry name" value="EPSP_synthase"/>
    <property type="match status" value="1"/>
</dbReference>
<evidence type="ECO:0000256" key="12">
    <source>
        <dbReference type="HAMAP-Rule" id="MF_00111"/>
    </source>
</evidence>
<comment type="caution">
    <text evidence="12">Lacks conserved residue(s) required for the propagation of feature annotation.</text>
</comment>
<gene>
    <name evidence="12" type="primary">murA</name>
    <name evidence="14" type="ORF">C7460_101302</name>
</gene>
<reference evidence="14 15" key="1">
    <citation type="submission" date="2018-07" db="EMBL/GenBank/DDBJ databases">
        <title>Genomic Encyclopedia of Type Strains, Phase IV (KMG-IV): sequencing the most valuable type-strain genomes for metagenomic binning, comparative biology and taxonomic classification.</title>
        <authorList>
            <person name="Goeker M."/>
        </authorList>
    </citation>
    <scope>NUCLEOTIDE SEQUENCE [LARGE SCALE GENOMIC DNA]</scope>
    <source>
        <strain evidence="14 15">DSM 4134</strain>
    </source>
</reference>
<comment type="catalytic activity">
    <reaction evidence="11 12">
        <text>phosphoenolpyruvate + UDP-N-acetyl-alpha-D-glucosamine = UDP-N-acetyl-3-O-(1-carboxyvinyl)-alpha-D-glucosamine + phosphate</text>
        <dbReference type="Rhea" id="RHEA:18681"/>
        <dbReference type="ChEBI" id="CHEBI:43474"/>
        <dbReference type="ChEBI" id="CHEBI:57705"/>
        <dbReference type="ChEBI" id="CHEBI:58702"/>
        <dbReference type="ChEBI" id="CHEBI:68483"/>
        <dbReference type="EC" id="2.5.1.7"/>
    </reaction>
</comment>
<organism evidence="14 15">
    <name type="scientific">Marinoscillum furvescens DSM 4134</name>
    <dbReference type="NCBI Taxonomy" id="1122208"/>
    <lineage>
        <taxon>Bacteria</taxon>
        <taxon>Pseudomonadati</taxon>
        <taxon>Bacteroidota</taxon>
        <taxon>Cytophagia</taxon>
        <taxon>Cytophagales</taxon>
        <taxon>Reichenbachiellaceae</taxon>
        <taxon>Marinoscillum</taxon>
    </lineage>
</organism>
<evidence type="ECO:0000256" key="8">
    <source>
        <dbReference type="ARBA" id="ARBA00023306"/>
    </source>
</evidence>
<dbReference type="GO" id="GO:0051301">
    <property type="term" value="P:cell division"/>
    <property type="evidence" value="ECO:0007669"/>
    <property type="project" value="UniProtKB-KW"/>
</dbReference>
<keyword evidence="7 12" id="KW-0573">Peptidoglycan synthesis</keyword>
<dbReference type="GO" id="GO:0008760">
    <property type="term" value="F:UDP-N-acetylglucosamine 1-carboxyvinyltransferase activity"/>
    <property type="evidence" value="ECO:0007669"/>
    <property type="project" value="UniProtKB-UniRule"/>
</dbReference>
<dbReference type="EC" id="2.5.1.7" evidence="12"/>
<evidence type="ECO:0000256" key="5">
    <source>
        <dbReference type="ARBA" id="ARBA00022679"/>
    </source>
</evidence>
<evidence type="ECO:0000313" key="14">
    <source>
        <dbReference type="EMBL" id="REE05783.1"/>
    </source>
</evidence>
<evidence type="ECO:0000256" key="9">
    <source>
        <dbReference type="ARBA" id="ARBA00023316"/>
    </source>
</evidence>
<feature type="binding site" evidence="12">
    <location>
        <begin position="22"/>
        <end position="23"/>
    </location>
    <ligand>
        <name>phosphoenolpyruvate</name>
        <dbReference type="ChEBI" id="CHEBI:58702"/>
    </ligand>
</feature>
<dbReference type="RefSeq" id="WP_115866284.1">
    <property type="nucleotide sequence ID" value="NZ_QREG01000001.1"/>
</dbReference>
<evidence type="ECO:0000256" key="11">
    <source>
        <dbReference type="ARBA" id="ARBA00047527"/>
    </source>
</evidence>
<dbReference type="GO" id="GO:0005737">
    <property type="term" value="C:cytoplasm"/>
    <property type="evidence" value="ECO:0007669"/>
    <property type="project" value="UniProtKB-SubCell"/>
</dbReference>
<comment type="similarity">
    <text evidence="10 12">Belongs to the EPSP synthase family. MurA subfamily.</text>
</comment>
<dbReference type="InterPro" id="IPR036968">
    <property type="entry name" value="Enolpyruvate_Tfrase_sf"/>
</dbReference>
<sequence length="435" mass="47787">MASFRVKGGKRLKGTIIPQGAKNEALQIISAVLLTSEPVHIHKIPNIRDVIKLIDLLADLGVRIEKTGEESYRFTAREVNLKFMDTEDFKQKASSLRGSIMILGPLLARYGTGKMPRPGGDKIGRRRLDTHFVGFQKLGAKFNYDSQNAFYTVDGTNLKGCYMHLDEASVTGTANIVMAAVLAEGETTIYNAACEPYLQQLCSMLVRMGAKIQGIGSNKLIIEGVESLGGTEHTMLPDMIEIGSFIGMAAMTQSEITIKDARIDMLGIIPDTFKRLGVKMEFRGDDIFIPAQEHYEIESFIDGSILTIADAIWPGFTPDLLSVALVTATQAKGTVLIHQKMFESRLFFVDKLIDMGAQIILCDPHRATVIGLDRAFPLRGISMTSPDIRAGVSLLIAALSAEGTSTIHNVEQIDRGYQFIDKRLQALGADIERFD</sequence>
<dbReference type="InterPro" id="IPR050068">
    <property type="entry name" value="MurA_subfamily"/>
</dbReference>